<dbReference type="InterPro" id="IPR040256">
    <property type="entry name" value="At4g02000-like"/>
</dbReference>
<dbReference type="PANTHER" id="PTHR31286:SF177">
    <property type="entry name" value="ENDONUCLEASE_EXONUCLEASE_PHOSPHATASE"/>
    <property type="match status" value="1"/>
</dbReference>
<protein>
    <submittedName>
        <fullName evidence="2">Uncharacterized protein</fullName>
    </submittedName>
</protein>
<dbReference type="STRING" id="49451.A0A314L4U1"/>
<name>A0A314L4U1_NICAT</name>
<evidence type="ECO:0000256" key="1">
    <source>
        <dbReference type="SAM" id="MobiDB-lite"/>
    </source>
</evidence>
<dbReference type="PANTHER" id="PTHR31286">
    <property type="entry name" value="GLYCINE-RICH CELL WALL STRUCTURAL PROTEIN 1.8-LIKE"/>
    <property type="match status" value="1"/>
</dbReference>
<dbReference type="Proteomes" id="UP000187609">
    <property type="component" value="Unassembled WGS sequence"/>
</dbReference>
<feature type="region of interest" description="Disordered" evidence="1">
    <location>
        <begin position="23"/>
        <end position="90"/>
    </location>
</feature>
<feature type="compositionally biased region" description="Polar residues" evidence="1">
    <location>
        <begin position="23"/>
        <end position="77"/>
    </location>
</feature>
<keyword evidence="3" id="KW-1185">Reference proteome</keyword>
<feature type="region of interest" description="Disordered" evidence="1">
    <location>
        <begin position="323"/>
        <end position="371"/>
    </location>
</feature>
<accession>A0A314L4U1</accession>
<dbReference type="Gramene" id="OIT36119">
    <property type="protein sequence ID" value="OIT36119"/>
    <property type="gene ID" value="A4A49_27343"/>
</dbReference>
<organism evidence="2 3">
    <name type="scientific">Nicotiana attenuata</name>
    <name type="common">Coyote tobacco</name>
    <dbReference type="NCBI Taxonomy" id="49451"/>
    <lineage>
        <taxon>Eukaryota</taxon>
        <taxon>Viridiplantae</taxon>
        <taxon>Streptophyta</taxon>
        <taxon>Embryophyta</taxon>
        <taxon>Tracheophyta</taxon>
        <taxon>Spermatophyta</taxon>
        <taxon>Magnoliopsida</taxon>
        <taxon>eudicotyledons</taxon>
        <taxon>Gunneridae</taxon>
        <taxon>Pentapetalae</taxon>
        <taxon>asterids</taxon>
        <taxon>lamiids</taxon>
        <taxon>Solanales</taxon>
        <taxon>Solanaceae</taxon>
        <taxon>Nicotianoideae</taxon>
        <taxon>Nicotianeae</taxon>
        <taxon>Nicotiana</taxon>
    </lineage>
</organism>
<evidence type="ECO:0000313" key="2">
    <source>
        <dbReference type="EMBL" id="OIT36119.1"/>
    </source>
</evidence>
<dbReference type="AlphaFoldDB" id="A0A314L4U1"/>
<evidence type="ECO:0000313" key="3">
    <source>
        <dbReference type="Proteomes" id="UP000187609"/>
    </source>
</evidence>
<proteinExistence type="predicted"/>
<dbReference type="EMBL" id="MJEQ01000470">
    <property type="protein sequence ID" value="OIT36119.1"/>
    <property type="molecule type" value="Genomic_DNA"/>
</dbReference>
<sequence>MHRNQPAGIEDATARVVASATNQNNGGLIVPSTPQAQVDTNNGQATPTAHTQSQVQANPQALPTPNTTPVALSNSNKAKIPNNPSPPPTVTQSYVTRLRARHEAEISPLQFISPVITTKQGKHAVIFKREDYMVKFADRLWSKQHMYIQVQLMRIEAWNPIFKPNEDSPIVPIWIMIPEFPWHLYYMEILTPLLSPIGKALFLDLASFQKTRGSVVKAKMLIDLTKERLTHVWLGYDEDQDGKHIERQEGEPLGVGFPHVLHECANAQLTDPRLDHLSPATTAHNQDNHDEADLCEIISFEEEKSTEENDQIRRLLKGKAHASTDFNIQPPNGEEANDAELSPVSYEELEQSQEEIPNPSKYKPTPAPGNITKEYHHIHPLEAVLEECPLNRYSSQEDEYRPILSEDDMYGEGDEEVNFRDEAEEEQHCDLLVAALHGATDQETTTSQRSNIRFSPRITRSKAARSNNFSAKVLDHVEQQMTLAMRHVASDITFNVAVIYAKCKIVMRRPLWEVLRHKSTTYTNPWCVIGDLNVIASVDEKIATTVSHFAAAGSDHNPLLLEIKAREDSGKKYFRFLNCWVNNKKFLPLVKEIWDKEVHGKAMWIFHQKLKTLSNALSTWSRQEYGDIFQKSKEYEQQVKDAEMVWANTNEEAD</sequence>
<gene>
    <name evidence="2" type="ORF">A4A49_27343</name>
</gene>
<comment type="caution">
    <text evidence="2">The sequence shown here is derived from an EMBL/GenBank/DDBJ whole genome shotgun (WGS) entry which is preliminary data.</text>
</comment>
<reference evidence="2" key="1">
    <citation type="submission" date="2016-11" db="EMBL/GenBank/DDBJ databases">
        <title>The genome of Nicotiana attenuata.</title>
        <authorList>
            <person name="Xu S."/>
            <person name="Brockmoeller T."/>
            <person name="Gaquerel E."/>
            <person name="Navarro A."/>
            <person name="Kuhl H."/>
            <person name="Gase K."/>
            <person name="Ling Z."/>
            <person name="Zhou W."/>
            <person name="Kreitzer C."/>
            <person name="Stanke M."/>
            <person name="Tang H."/>
            <person name="Lyons E."/>
            <person name="Pandey P."/>
            <person name="Pandey S.P."/>
            <person name="Timmermann B."/>
            <person name="Baldwin I.T."/>
        </authorList>
    </citation>
    <scope>NUCLEOTIDE SEQUENCE [LARGE SCALE GENOMIC DNA]</scope>
    <source>
        <strain evidence="2">UT</strain>
    </source>
</reference>